<feature type="non-terminal residue" evidence="2">
    <location>
        <position position="1"/>
    </location>
</feature>
<feature type="region of interest" description="Disordered" evidence="1">
    <location>
        <begin position="1"/>
        <end position="107"/>
    </location>
</feature>
<comment type="caution">
    <text evidence="2">The sequence shown here is derived from an EMBL/GenBank/DDBJ whole genome shotgun (WGS) entry which is preliminary data.</text>
</comment>
<proteinExistence type="predicted"/>
<evidence type="ECO:0000256" key="1">
    <source>
        <dbReference type="SAM" id="MobiDB-lite"/>
    </source>
</evidence>
<reference evidence="2 3" key="1">
    <citation type="submission" date="2019-02" db="EMBL/GenBank/DDBJ databases">
        <title>Draft genome sequences of novel Actinobacteria.</title>
        <authorList>
            <person name="Sahin N."/>
            <person name="Ay H."/>
            <person name="Saygin H."/>
        </authorList>
    </citation>
    <scope>NUCLEOTIDE SEQUENCE [LARGE SCALE GENOMIC DNA]</scope>
    <source>
        <strain evidence="2 3">KC603</strain>
    </source>
</reference>
<gene>
    <name evidence="2" type="ORF">E1212_13680</name>
</gene>
<feature type="compositionally biased region" description="Basic and acidic residues" evidence="1">
    <location>
        <begin position="97"/>
        <end position="107"/>
    </location>
</feature>
<protein>
    <submittedName>
        <fullName evidence="2">Uncharacterized protein</fullName>
    </submittedName>
</protein>
<dbReference type="EMBL" id="SMKL01000027">
    <property type="protein sequence ID" value="TDC50798.1"/>
    <property type="molecule type" value="Genomic_DNA"/>
</dbReference>
<sequence length="155" mass="16992">RSGRRGRLGGGAGRVRRVGRRRARRARRAGGGRGAGRAGGRAGSGRRRRGGGRGGSSRAVRAVRRRGRRAGLGRGLGGVRRCVDHSGGRRLCPVENGRGHGGADPDTQCRHRPDCEPRLLLELHRFLLGTRHRIRRRRADPSRFARPRESIRRAG</sequence>
<keyword evidence="3" id="KW-1185">Reference proteome</keyword>
<feature type="compositionally biased region" description="Basic residues" evidence="1">
    <location>
        <begin position="61"/>
        <end position="71"/>
    </location>
</feature>
<feature type="compositionally biased region" description="Gly residues" evidence="1">
    <location>
        <begin position="31"/>
        <end position="43"/>
    </location>
</feature>
<organism evidence="2 3">
    <name type="scientific">Jiangella ureilytica</name>
    <dbReference type="NCBI Taxonomy" id="2530374"/>
    <lineage>
        <taxon>Bacteria</taxon>
        <taxon>Bacillati</taxon>
        <taxon>Actinomycetota</taxon>
        <taxon>Actinomycetes</taxon>
        <taxon>Jiangellales</taxon>
        <taxon>Jiangellaceae</taxon>
        <taxon>Jiangella</taxon>
    </lineage>
</organism>
<dbReference type="Proteomes" id="UP000295621">
    <property type="component" value="Unassembled WGS sequence"/>
</dbReference>
<name>A0A4R4RM49_9ACTN</name>
<feature type="compositionally biased region" description="Basic residues" evidence="1">
    <location>
        <begin position="14"/>
        <end position="30"/>
    </location>
</feature>
<evidence type="ECO:0000313" key="3">
    <source>
        <dbReference type="Proteomes" id="UP000295621"/>
    </source>
</evidence>
<accession>A0A4R4RM49</accession>
<evidence type="ECO:0000313" key="2">
    <source>
        <dbReference type="EMBL" id="TDC50798.1"/>
    </source>
</evidence>
<dbReference type="AlphaFoldDB" id="A0A4R4RM49"/>